<keyword evidence="1" id="KW-1133">Transmembrane helix</keyword>
<comment type="caution">
    <text evidence="2">The sequence shown here is derived from an EMBL/GenBank/DDBJ whole genome shotgun (WGS) entry which is preliminary data.</text>
</comment>
<dbReference type="EMBL" id="LNQE01000276">
    <property type="protein sequence ID" value="KUG27907.1"/>
    <property type="molecule type" value="Genomic_DNA"/>
</dbReference>
<evidence type="ECO:0000313" key="2">
    <source>
        <dbReference type="EMBL" id="KUG27907.1"/>
    </source>
</evidence>
<feature type="transmembrane region" description="Helical" evidence="1">
    <location>
        <begin position="34"/>
        <end position="55"/>
    </location>
</feature>
<keyword evidence="1" id="KW-0812">Transmembrane</keyword>
<gene>
    <name evidence="2" type="ORF">ASZ90_002237</name>
</gene>
<name>A0A0W8G5Y9_9ZZZZ</name>
<organism evidence="2">
    <name type="scientific">hydrocarbon metagenome</name>
    <dbReference type="NCBI Taxonomy" id="938273"/>
    <lineage>
        <taxon>unclassified sequences</taxon>
        <taxon>metagenomes</taxon>
        <taxon>ecological metagenomes</taxon>
    </lineage>
</organism>
<accession>A0A0W8G5Y9</accession>
<dbReference type="AlphaFoldDB" id="A0A0W8G5Y9"/>
<sequence length="494" mass="53325">MVGRHKPGGNMSGRRENAVFFFRPGRRLSRRGSALLYVIASIALLGAVGGGVAYFSSSSNTSNIAKTAHNQAYYAAIAGLRYAESPDTNLEALENSTVTYDLGANVAFKLTVGTEAAAGYPVTVCGICNSGTSMEANYQLAQVDIASDDEDLALPRDPSRSAGANSRHGAEVANDLIDVVTEGHEDYEGTAYVRLGNRTTQGYACLWFNDTKTVQEDSTYCQNGVCKFGKGFRLYFEFQVVSAGADGFTVSFINASNNTIDDCGGDLSMGELLGYGGPGVSGRGLRPAKIALEIDTFENGWGSCTGAGSREDDDDGHIAYVYWGTIDNNIWRTACTTYDDNLHGVTGGTNDGYWTIDGNWYGLLYWNNPIYGTANLRNEKLKTGTNITYKRVTNLEDGAVHTVRMEVTRATNANGSGAYSMKTWLDCKVGGVACEGLNNLKADLTAKSPDLVTAFTMDKYFHGLLNTFLVGFTQATGASAQEVRLMDFRLRFRE</sequence>
<dbReference type="Gene3D" id="2.60.120.200">
    <property type="match status" value="1"/>
</dbReference>
<keyword evidence="1" id="KW-0472">Membrane</keyword>
<proteinExistence type="predicted"/>
<reference evidence="2" key="1">
    <citation type="journal article" date="2015" name="Proc. Natl. Acad. Sci. U.S.A.">
        <title>Networks of energetic and metabolic interactions define dynamics in microbial communities.</title>
        <authorList>
            <person name="Embree M."/>
            <person name="Liu J.K."/>
            <person name="Al-Bassam M.M."/>
            <person name="Zengler K."/>
        </authorList>
    </citation>
    <scope>NUCLEOTIDE SEQUENCE</scope>
</reference>
<evidence type="ECO:0000256" key="1">
    <source>
        <dbReference type="SAM" id="Phobius"/>
    </source>
</evidence>
<protein>
    <submittedName>
        <fullName evidence="2">Uncharacterized protein</fullName>
    </submittedName>
</protein>